<evidence type="ECO:0000313" key="5">
    <source>
        <dbReference type="Proteomes" id="UP000747542"/>
    </source>
</evidence>
<dbReference type="Gene3D" id="1.10.10.60">
    <property type="entry name" value="Homeodomain-like"/>
    <property type="match status" value="1"/>
</dbReference>
<dbReference type="AlphaFoldDB" id="A0A8J5N658"/>
<evidence type="ECO:0000313" key="4">
    <source>
        <dbReference type="EMBL" id="KAG7173862.1"/>
    </source>
</evidence>
<dbReference type="GO" id="GO:0003677">
    <property type="term" value="F:DNA binding"/>
    <property type="evidence" value="ECO:0007669"/>
    <property type="project" value="UniProtKB-KW"/>
</dbReference>
<dbReference type="GO" id="GO:0005634">
    <property type="term" value="C:nucleus"/>
    <property type="evidence" value="ECO:0007669"/>
    <property type="project" value="UniProtKB-SubCell"/>
</dbReference>
<keyword evidence="5" id="KW-1185">Reference proteome</keyword>
<dbReference type="InterPro" id="IPR009057">
    <property type="entry name" value="Homeodomain-like_sf"/>
</dbReference>
<protein>
    <submittedName>
        <fullName evidence="4">Tigger transposable element-derived protein 1-like 125</fullName>
    </submittedName>
</protein>
<dbReference type="PROSITE" id="PS51253">
    <property type="entry name" value="HTH_CENPB"/>
    <property type="match status" value="1"/>
</dbReference>
<dbReference type="Pfam" id="PF03221">
    <property type="entry name" value="HTH_Tnp_Tc5"/>
    <property type="match status" value="1"/>
</dbReference>
<reference evidence="4" key="1">
    <citation type="journal article" date="2021" name="Sci. Adv.">
        <title>The American lobster genome reveals insights on longevity, neural, and immune adaptations.</title>
        <authorList>
            <person name="Polinski J.M."/>
            <person name="Zimin A.V."/>
            <person name="Clark K.F."/>
            <person name="Kohn A.B."/>
            <person name="Sadowski N."/>
            <person name="Timp W."/>
            <person name="Ptitsyn A."/>
            <person name="Khanna P."/>
            <person name="Romanova D.Y."/>
            <person name="Williams P."/>
            <person name="Greenwood S.J."/>
            <person name="Moroz L.L."/>
            <person name="Walt D.R."/>
            <person name="Bodnar A.G."/>
        </authorList>
    </citation>
    <scope>NUCLEOTIDE SEQUENCE</scope>
    <source>
        <strain evidence="4">GMGI-L3</strain>
    </source>
</reference>
<proteinExistence type="predicted"/>
<evidence type="ECO:0000256" key="2">
    <source>
        <dbReference type="ARBA" id="ARBA00023125"/>
    </source>
</evidence>
<evidence type="ECO:0000259" key="3">
    <source>
        <dbReference type="PROSITE" id="PS51253"/>
    </source>
</evidence>
<comment type="subcellular location">
    <subcellularLocation>
        <location evidence="1">Nucleus</location>
    </subcellularLocation>
</comment>
<dbReference type="Proteomes" id="UP000747542">
    <property type="component" value="Unassembled WGS sequence"/>
</dbReference>
<keyword evidence="2" id="KW-0238">DNA-binding</keyword>
<dbReference type="InterPro" id="IPR006600">
    <property type="entry name" value="HTH_CenpB_DNA-bd_dom"/>
</dbReference>
<accession>A0A8J5N658</accession>
<name>A0A8J5N658_HOMAM</name>
<gene>
    <name evidence="4" type="primary">TIGD1-L125</name>
    <name evidence="4" type="ORF">Hamer_G020008</name>
</gene>
<evidence type="ECO:0000256" key="1">
    <source>
        <dbReference type="ARBA" id="ARBA00004123"/>
    </source>
</evidence>
<dbReference type="SUPFAM" id="SSF46689">
    <property type="entry name" value="Homeodomain-like"/>
    <property type="match status" value="1"/>
</dbReference>
<organism evidence="4 5">
    <name type="scientific">Homarus americanus</name>
    <name type="common">American lobster</name>
    <dbReference type="NCBI Taxonomy" id="6706"/>
    <lineage>
        <taxon>Eukaryota</taxon>
        <taxon>Metazoa</taxon>
        <taxon>Ecdysozoa</taxon>
        <taxon>Arthropoda</taxon>
        <taxon>Crustacea</taxon>
        <taxon>Multicrustacea</taxon>
        <taxon>Malacostraca</taxon>
        <taxon>Eumalacostraca</taxon>
        <taxon>Eucarida</taxon>
        <taxon>Decapoda</taxon>
        <taxon>Pleocyemata</taxon>
        <taxon>Astacidea</taxon>
        <taxon>Nephropoidea</taxon>
        <taxon>Nephropidae</taxon>
        <taxon>Homarus</taxon>
    </lineage>
</organism>
<dbReference type="EMBL" id="JAHLQT010008712">
    <property type="protein sequence ID" value="KAG7173862.1"/>
    <property type="molecule type" value="Genomic_DNA"/>
</dbReference>
<comment type="caution">
    <text evidence="4">The sequence shown here is derived from an EMBL/GenBank/DDBJ whole genome shotgun (WGS) entry which is preliminary data.</text>
</comment>
<sequence>MWVEDQTQCHKPLGQLIIMEKARGIFTHLQEQEGEGSTTEMFSAGRGWFNKFIHCSNLHGIRISGEALSADT</sequence>
<feature type="domain" description="HTH CENPB-type" evidence="3">
    <location>
        <begin position="1"/>
        <end position="62"/>
    </location>
</feature>